<evidence type="ECO:0008006" key="3">
    <source>
        <dbReference type="Google" id="ProtNLM"/>
    </source>
</evidence>
<dbReference type="KEGG" id="adl:AURDEDRAFT_176370"/>
<dbReference type="EMBL" id="JH687934">
    <property type="protein sequence ID" value="EJD34588.1"/>
    <property type="molecule type" value="Genomic_DNA"/>
</dbReference>
<reference evidence="2" key="1">
    <citation type="journal article" date="2012" name="Science">
        <title>The Paleozoic origin of enzymatic lignin decomposition reconstructed from 31 fungal genomes.</title>
        <authorList>
            <person name="Floudas D."/>
            <person name="Binder M."/>
            <person name="Riley R."/>
            <person name="Barry K."/>
            <person name="Blanchette R.A."/>
            <person name="Henrissat B."/>
            <person name="Martinez A.T."/>
            <person name="Otillar R."/>
            <person name="Spatafora J.W."/>
            <person name="Yadav J.S."/>
            <person name="Aerts A."/>
            <person name="Benoit I."/>
            <person name="Boyd A."/>
            <person name="Carlson A."/>
            <person name="Copeland A."/>
            <person name="Coutinho P.M."/>
            <person name="de Vries R.P."/>
            <person name="Ferreira P."/>
            <person name="Findley K."/>
            <person name="Foster B."/>
            <person name="Gaskell J."/>
            <person name="Glotzer D."/>
            <person name="Gorecki P."/>
            <person name="Heitman J."/>
            <person name="Hesse C."/>
            <person name="Hori C."/>
            <person name="Igarashi K."/>
            <person name="Jurgens J.A."/>
            <person name="Kallen N."/>
            <person name="Kersten P."/>
            <person name="Kohler A."/>
            <person name="Kuees U."/>
            <person name="Kumar T.K.A."/>
            <person name="Kuo A."/>
            <person name="LaButti K."/>
            <person name="Larrondo L.F."/>
            <person name="Lindquist E."/>
            <person name="Ling A."/>
            <person name="Lombard V."/>
            <person name="Lucas S."/>
            <person name="Lundell T."/>
            <person name="Martin R."/>
            <person name="McLaughlin D.J."/>
            <person name="Morgenstern I."/>
            <person name="Morin E."/>
            <person name="Murat C."/>
            <person name="Nagy L.G."/>
            <person name="Nolan M."/>
            <person name="Ohm R.A."/>
            <person name="Patyshakuliyeva A."/>
            <person name="Rokas A."/>
            <person name="Ruiz-Duenas F.J."/>
            <person name="Sabat G."/>
            <person name="Salamov A."/>
            <person name="Samejima M."/>
            <person name="Schmutz J."/>
            <person name="Slot J.C."/>
            <person name="St John F."/>
            <person name="Stenlid J."/>
            <person name="Sun H."/>
            <person name="Sun S."/>
            <person name="Syed K."/>
            <person name="Tsang A."/>
            <person name="Wiebenga A."/>
            <person name="Young D."/>
            <person name="Pisabarro A."/>
            <person name="Eastwood D.C."/>
            <person name="Martin F."/>
            <person name="Cullen D."/>
            <person name="Grigoriev I.V."/>
            <person name="Hibbett D.S."/>
        </authorList>
    </citation>
    <scope>NUCLEOTIDE SEQUENCE [LARGE SCALE GENOMIC DNA]</scope>
    <source>
        <strain evidence="2">TFB10046</strain>
    </source>
</reference>
<organism evidence="1 2">
    <name type="scientific">Auricularia subglabra (strain TFB-10046 / SS5)</name>
    <name type="common">White-rot fungus</name>
    <name type="synonym">Auricularia delicata (strain TFB10046)</name>
    <dbReference type="NCBI Taxonomy" id="717982"/>
    <lineage>
        <taxon>Eukaryota</taxon>
        <taxon>Fungi</taxon>
        <taxon>Dikarya</taxon>
        <taxon>Basidiomycota</taxon>
        <taxon>Agaricomycotina</taxon>
        <taxon>Agaricomycetes</taxon>
        <taxon>Auriculariales</taxon>
        <taxon>Auriculariaceae</taxon>
        <taxon>Auricularia</taxon>
    </lineage>
</organism>
<dbReference type="SUPFAM" id="SSF144232">
    <property type="entry name" value="HIT/MYND zinc finger-like"/>
    <property type="match status" value="1"/>
</dbReference>
<accession>J0LDD7</accession>
<dbReference type="AlphaFoldDB" id="J0LDD7"/>
<proteinExistence type="predicted"/>
<name>J0LDD7_AURST</name>
<gene>
    <name evidence="1" type="ORF">AURDEDRAFT_176370</name>
</gene>
<keyword evidence="2" id="KW-1185">Reference proteome</keyword>
<sequence length="108" mass="11723">MCEQDINRDSGLYGELVRPSLRIPSPPLSDAATTARDRAVASRALQAGTRVLAAEPAALALLPALKGAWCDWCVRAAPNLRRCSRCAAYYYCDAKCTSCLSKYVRVLS</sequence>
<dbReference type="InParanoid" id="J0LDD7"/>
<protein>
    <recommendedName>
        <fullName evidence="3">MYND-type domain-containing protein</fullName>
    </recommendedName>
</protein>
<evidence type="ECO:0000313" key="2">
    <source>
        <dbReference type="Proteomes" id="UP000006514"/>
    </source>
</evidence>
<dbReference type="Proteomes" id="UP000006514">
    <property type="component" value="Unassembled WGS sequence"/>
</dbReference>
<evidence type="ECO:0000313" key="1">
    <source>
        <dbReference type="EMBL" id="EJD34588.1"/>
    </source>
</evidence>